<keyword evidence="6" id="KW-1185">Reference proteome</keyword>
<dbReference type="KEGG" id="hch:HCH_03199"/>
<dbReference type="STRING" id="349521.HCH_03199"/>
<name>Q2SHB4_HAHCH</name>
<dbReference type="PANTHER" id="PTHR43900:SF3">
    <property type="entry name" value="GLUTATHIONE S-TRANSFERASE RHO"/>
    <property type="match status" value="1"/>
</dbReference>
<dbReference type="SFLD" id="SFLDS00019">
    <property type="entry name" value="Glutathione_Transferase_(cytos"/>
    <property type="match status" value="1"/>
</dbReference>
<dbReference type="HOGENOM" id="CLU_011226_5_2_6"/>
<sequence length="216" mass="23993">MSAQVHILGPQFSTFVRTVMLCCEEKGVSYSHGFSVNGEEVEYKGPEHLKLNPFGKVPVLIHGDRKLYETASICRYLDAQFEGPALQPEDVYQRALVDQWSAAISLYIDQAVVREYLLELAFPKGENGEVRWNKVSEAQPGVIKMLQVLQAQLGDADFICGEQYSIADALVTPMLDYLSNLPHAAELIAPDSTLSAYVGRMRQRPAAKTILTAMAR</sequence>
<dbReference type="InterPro" id="IPR036249">
    <property type="entry name" value="Thioredoxin-like_sf"/>
</dbReference>
<dbReference type="GO" id="GO:0005737">
    <property type="term" value="C:cytoplasm"/>
    <property type="evidence" value="ECO:0007669"/>
    <property type="project" value="TreeGrafter"/>
</dbReference>
<accession>Q2SHB4</accession>
<dbReference type="SFLD" id="SFLDG00358">
    <property type="entry name" value="Main_(cytGST)"/>
    <property type="match status" value="1"/>
</dbReference>
<evidence type="ECO:0000256" key="1">
    <source>
        <dbReference type="ARBA" id="ARBA00012452"/>
    </source>
</evidence>
<evidence type="ECO:0000313" key="6">
    <source>
        <dbReference type="Proteomes" id="UP000000238"/>
    </source>
</evidence>
<dbReference type="RefSeq" id="WP_011397029.1">
    <property type="nucleotide sequence ID" value="NC_007645.1"/>
</dbReference>
<dbReference type="InterPro" id="IPR010987">
    <property type="entry name" value="Glutathione-S-Trfase_C-like"/>
</dbReference>
<evidence type="ECO:0000313" key="5">
    <source>
        <dbReference type="EMBL" id="ABC29960.1"/>
    </source>
</evidence>
<feature type="domain" description="GST C-terminal" evidence="4">
    <location>
        <begin position="90"/>
        <end position="216"/>
    </location>
</feature>
<protein>
    <recommendedName>
        <fullName evidence="1">glutathione transferase</fullName>
        <ecNumber evidence="1">2.5.1.18</ecNumber>
    </recommendedName>
</protein>
<dbReference type="Gene3D" id="3.40.30.10">
    <property type="entry name" value="Glutaredoxin"/>
    <property type="match status" value="1"/>
</dbReference>
<dbReference type="GO" id="GO:0043295">
    <property type="term" value="F:glutathione binding"/>
    <property type="evidence" value="ECO:0007669"/>
    <property type="project" value="TreeGrafter"/>
</dbReference>
<dbReference type="eggNOG" id="COG0625">
    <property type="taxonomic scope" value="Bacteria"/>
</dbReference>
<reference evidence="5 6" key="1">
    <citation type="journal article" date="2005" name="Nucleic Acids Res.">
        <title>Genomic blueprint of Hahella chejuensis, a marine microbe producing an algicidal agent.</title>
        <authorList>
            <person name="Jeong H."/>
            <person name="Yim J.H."/>
            <person name="Lee C."/>
            <person name="Choi S.-H."/>
            <person name="Park Y.K."/>
            <person name="Yoon S.H."/>
            <person name="Hur C.-G."/>
            <person name="Kang H.-Y."/>
            <person name="Kim D."/>
            <person name="Lee H.H."/>
            <person name="Park K.H."/>
            <person name="Park S.-H."/>
            <person name="Park H.-S."/>
            <person name="Lee H.K."/>
            <person name="Oh T.K."/>
            <person name="Kim J.F."/>
        </authorList>
    </citation>
    <scope>NUCLEOTIDE SEQUENCE [LARGE SCALE GENOMIC DNA]</scope>
    <source>
        <strain evidence="5 6">KCTC 2396</strain>
    </source>
</reference>
<evidence type="ECO:0000256" key="2">
    <source>
        <dbReference type="ARBA" id="ARBA00022679"/>
    </source>
</evidence>
<keyword evidence="2 5" id="KW-0808">Transferase</keyword>
<dbReference type="EC" id="2.5.1.18" evidence="1"/>
<dbReference type="Gene3D" id="1.20.1050.10">
    <property type="match status" value="1"/>
</dbReference>
<dbReference type="SUPFAM" id="SSF52833">
    <property type="entry name" value="Thioredoxin-like"/>
    <property type="match status" value="1"/>
</dbReference>
<dbReference type="InterPro" id="IPR036282">
    <property type="entry name" value="Glutathione-S-Trfase_C_sf"/>
</dbReference>
<dbReference type="InterPro" id="IPR004045">
    <property type="entry name" value="Glutathione_S-Trfase_N"/>
</dbReference>
<evidence type="ECO:0000259" key="3">
    <source>
        <dbReference type="PROSITE" id="PS50404"/>
    </source>
</evidence>
<dbReference type="Pfam" id="PF13409">
    <property type="entry name" value="GST_N_2"/>
    <property type="match status" value="1"/>
</dbReference>
<dbReference type="GO" id="GO:0004364">
    <property type="term" value="F:glutathione transferase activity"/>
    <property type="evidence" value="ECO:0007669"/>
    <property type="project" value="UniProtKB-EC"/>
</dbReference>
<dbReference type="InterPro" id="IPR004046">
    <property type="entry name" value="GST_C"/>
</dbReference>
<organism evidence="5 6">
    <name type="scientific">Hahella chejuensis (strain KCTC 2396)</name>
    <dbReference type="NCBI Taxonomy" id="349521"/>
    <lineage>
        <taxon>Bacteria</taxon>
        <taxon>Pseudomonadati</taxon>
        <taxon>Pseudomonadota</taxon>
        <taxon>Gammaproteobacteria</taxon>
        <taxon>Oceanospirillales</taxon>
        <taxon>Hahellaceae</taxon>
        <taxon>Hahella</taxon>
    </lineage>
</organism>
<proteinExistence type="predicted"/>
<dbReference type="PROSITE" id="PS50404">
    <property type="entry name" value="GST_NTER"/>
    <property type="match status" value="1"/>
</dbReference>
<dbReference type="OrthoDB" id="5740960at2"/>
<dbReference type="EMBL" id="CP000155">
    <property type="protein sequence ID" value="ABC29960.1"/>
    <property type="molecule type" value="Genomic_DNA"/>
</dbReference>
<dbReference type="PROSITE" id="PS50405">
    <property type="entry name" value="GST_CTER"/>
    <property type="match status" value="1"/>
</dbReference>
<feature type="domain" description="GST N-terminal" evidence="3">
    <location>
        <begin position="3"/>
        <end position="85"/>
    </location>
</feature>
<dbReference type="PANTHER" id="PTHR43900">
    <property type="entry name" value="GLUTATHIONE S-TRANSFERASE RHO"/>
    <property type="match status" value="1"/>
</dbReference>
<dbReference type="InterPro" id="IPR040079">
    <property type="entry name" value="Glutathione_S-Trfase"/>
</dbReference>
<dbReference type="AlphaFoldDB" id="Q2SHB4"/>
<evidence type="ECO:0000259" key="4">
    <source>
        <dbReference type="PROSITE" id="PS50405"/>
    </source>
</evidence>
<gene>
    <name evidence="5" type="ordered locus">HCH_03199</name>
</gene>
<dbReference type="Pfam" id="PF00043">
    <property type="entry name" value="GST_C"/>
    <property type="match status" value="1"/>
</dbReference>
<dbReference type="Proteomes" id="UP000000238">
    <property type="component" value="Chromosome"/>
</dbReference>
<dbReference type="SUPFAM" id="SSF47616">
    <property type="entry name" value="GST C-terminal domain-like"/>
    <property type="match status" value="1"/>
</dbReference>